<proteinExistence type="predicted"/>
<reference evidence="2" key="1">
    <citation type="submission" date="2021-03" db="EMBL/GenBank/DDBJ databases">
        <title>Legionella lytica PCM 2298.</title>
        <authorList>
            <person name="Koper P."/>
        </authorList>
    </citation>
    <scope>NUCLEOTIDE SEQUENCE</scope>
    <source>
        <strain evidence="2">PCM 2298</strain>
    </source>
</reference>
<keyword evidence="1" id="KW-0472">Membrane</keyword>
<name>A0ABY4Y7U9_9GAMM</name>
<feature type="transmembrane region" description="Helical" evidence="1">
    <location>
        <begin position="34"/>
        <end position="53"/>
    </location>
</feature>
<gene>
    <name evidence="2" type="ORF">J2N86_12685</name>
</gene>
<keyword evidence="3" id="KW-1185">Reference proteome</keyword>
<evidence type="ECO:0000313" key="2">
    <source>
        <dbReference type="EMBL" id="USQ13521.1"/>
    </source>
</evidence>
<dbReference type="EMBL" id="CP071527">
    <property type="protein sequence ID" value="USQ13521.1"/>
    <property type="molecule type" value="Genomic_DNA"/>
</dbReference>
<feature type="transmembrane region" description="Helical" evidence="1">
    <location>
        <begin position="187"/>
        <end position="206"/>
    </location>
</feature>
<feature type="transmembrane region" description="Helical" evidence="1">
    <location>
        <begin position="218"/>
        <end position="247"/>
    </location>
</feature>
<feature type="transmembrane region" description="Helical" evidence="1">
    <location>
        <begin position="333"/>
        <end position="353"/>
    </location>
</feature>
<keyword evidence="1" id="KW-1133">Transmembrane helix</keyword>
<evidence type="ECO:0000256" key="1">
    <source>
        <dbReference type="SAM" id="Phobius"/>
    </source>
</evidence>
<feature type="transmembrane region" description="Helical" evidence="1">
    <location>
        <begin position="148"/>
        <end position="167"/>
    </location>
</feature>
<dbReference type="RefSeq" id="WP_252579817.1">
    <property type="nucleotide sequence ID" value="NZ_CP071527.1"/>
</dbReference>
<evidence type="ECO:0000313" key="3">
    <source>
        <dbReference type="Proteomes" id="UP001057474"/>
    </source>
</evidence>
<sequence length="492" mass="56526">MEIRILNLKFGIASVLFLFLFSLAGLSSYQGSSFYYFTFDITWLAVLLSACCFSQSYVLFYAQIMLFLGFWTKLMAHLILGAYFVEPTGFWTHHFVTPAAWDQVLLISSLAACGVLLANLLFFFCTKKVSREKIKLSVPQWYVKHSDFAWYVLIFVGITTNTINIFYHISTTGLRPQIILPFHLNAAMIWLMVIAIPLSMATFLGWEQNLTQKRQRGYWICFMAFFTSLSILSRAIYIFWTLPYIIILLSNFDFSFKRFSFGRNKNIIIVYLTFIILSIVLVNVIRIDHFSHLALKERSLEQPLKNKPQAIQPASTANEEKFTQLSKLFVGRWVGLEAVMATTAFPQTGWSFFKESLIKKPSAGDVGVYTHTILEPNKYQNTKETMFSSLPGLVAILNYSNSHAMVFLGMFGICFLLCYVERMVFLMMRNKFLLSQQGLILGYWCVAGLNIPYLGFINLLECLFVSLSLCLISPCYDWIMKYSIKKSSSYPI</sequence>
<feature type="transmembrane region" description="Helical" evidence="1">
    <location>
        <begin position="267"/>
        <end position="285"/>
    </location>
</feature>
<feature type="transmembrane region" description="Helical" evidence="1">
    <location>
        <begin position="105"/>
        <end position="127"/>
    </location>
</feature>
<protein>
    <submittedName>
        <fullName evidence="2">Uncharacterized protein</fullName>
    </submittedName>
</protein>
<organism evidence="2 3">
    <name type="scientific">Legionella lytica</name>
    <dbReference type="NCBI Taxonomy" id="96232"/>
    <lineage>
        <taxon>Bacteria</taxon>
        <taxon>Pseudomonadati</taxon>
        <taxon>Pseudomonadota</taxon>
        <taxon>Gammaproteobacteria</taxon>
        <taxon>Legionellales</taxon>
        <taxon>Legionellaceae</taxon>
        <taxon>Legionella</taxon>
    </lineage>
</organism>
<accession>A0ABY4Y7U9</accession>
<dbReference type="Proteomes" id="UP001057474">
    <property type="component" value="Chromosome"/>
</dbReference>
<feature type="transmembrane region" description="Helical" evidence="1">
    <location>
        <begin position="402"/>
        <end position="420"/>
    </location>
</feature>
<feature type="transmembrane region" description="Helical" evidence="1">
    <location>
        <begin position="65"/>
        <end position="85"/>
    </location>
</feature>
<keyword evidence="1" id="KW-0812">Transmembrane</keyword>
<feature type="transmembrane region" description="Helical" evidence="1">
    <location>
        <begin position="432"/>
        <end position="451"/>
    </location>
</feature>